<dbReference type="InterPro" id="IPR024986">
    <property type="entry name" value="Nipped-B_C"/>
</dbReference>
<dbReference type="PANTHER" id="PTHR21704">
    <property type="entry name" value="NIPPED-B-LIKE PROTEIN DELANGIN SCC2-RELATED"/>
    <property type="match status" value="1"/>
</dbReference>
<evidence type="ECO:0000313" key="5">
    <source>
        <dbReference type="Proteomes" id="UP001287286"/>
    </source>
</evidence>
<dbReference type="InterPro" id="IPR016024">
    <property type="entry name" value="ARM-type_fold"/>
</dbReference>
<dbReference type="InterPro" id="IPR033031">
    <property type="entry name" value="Scc2/Nipped-B"/>
</dbReference>
<evidence type="ECO:0000313" key="4">
    <source>
        <dbReference type="EMBL" id="KAK4073082.1"/>
    </source>
</evidence>
<dbReference type="Gene3D" id="1.25.10.10">
    <property type="entry name" value="Leucine-rich Repeat Variant"/>
    <property type="match status" value="1"/>
</dbReference>
<evidence type="ECO:0000256" key="2">
    <source>
        <dbReference type="SAM" id="MobiDB-lite"/>
    </source>
</evidence>
<protein>
    <recommendedName>
        <fullName evidence="1">Sister chromatid cohesion protein</fullName>
    </recommendedName>
</protein>
<name>A0ABR0BEV3_PURLI</name>
<dbReference type="CDD" id="cd23958">
    <property type="entry name" value="SCC2"/>
    <property type="match status" value="1"/>
</dbReference>
<proteinExistence type="inferred from homology"/>
<feature type="compositionally biased region" description="Acidic residues" evidence="2">
    <location>
        <begin position="2601"/>
        <end position="2610"/>
    </location>
</feature>
<evidence type="ECO:0000256" key="1">
    <source>
        <dbReference type="RuleBase" id="RU364107"/>
    </source>
</evidence>
<dbReference type="Pfam" id="PF20168">
    <property type="entry name" value="PDS5"/>
    <property type="match status" value="1"/>
</dbReference>
<comment type="caution">
    <text evidence="4">The sequence shown here is derived from an EMBL/GenBank/DDBJ whole genome shotgun (WGS) entry which is preliminary data.</text>
</comment>
<feature type="compositionally biased region" description="Basic and acidic residues" evidence="2">
    <location>
        <begin position="2560"/>
        <end position="2569"/>
    </location>
</feature>
<dbReference type="SUPFAM" id="SSF48371">
    <property type="entry name" value="ARM repeat"/>
    <property type="match status" value="1"/>
</dbReference>
<keyword evidence="1" id="KW-0131">Cell cycle</keyword>
<dbReference type="Proteomes" id="UP001287286">
    <property type="component" value="Unassembled WGS sequence"/>
</dbReference>
<dbReference type="EMBL" id="JAWRVI010000171">
    <property type="protein sequence ID" value="KAK4073082.1"/>
    <property type="molecule type" value="Genomic_DNA"/>
</dbReference>
<dbReference type="PANTHER" id="PTHR21704:SF18">
    <property type="entry name" value="NIPPED-B-LIKE PROTEIN"/>
    <property type="match status" value="1"/>
</dbReference>
<comment type="similarity">
    <text evidence="1">Belongs to the SCC2/Nipped-B family.</text>
</comment>
<keyword evidence="5" id="KW-1185">Reference proteome</keyword>
<feature type="domain" description="Sister chromatid cohesion C-terminal" evidence="3">
    <location>
        <begin position="2197"/>
        <end position="2382"/>
    </location>
</feature>
<dbReference type="Pfam" id="PF12830">
    <property type="entry name" value="Nipped-B_C"/>
    <property type="match status" value="1"/>
</dbReference>
<feature type="region of interest" description="Disordered" evidence="2">
    <location>
        <begin position="2547"/>
        <end position="2610"/>
    </location>
</feature>
<sequence>MALCSDTSLSSPRHVQEHLRAVNDALLPDQSGTVTHSALVPYAAGFATRLSPTRGFPIDGNGDPDVGASSNAIGVTCRRNASHLNPSFFAQDRCKGTPCTRSTPLTYTGPPTARDTPPHQMALQCRWRYAAPPRIWYPLTGESAHLRMPAQLWKPACRQITMDEEVYHALNGIFKGQTAKKTKAAIRKIVSQHDQDEQVKALLHSHTLKDVCDSAQSLLADQIFGSEKKAQARFAKAAGSLSETPIVTVVPSAAAAAGNKQPMVLRDRVNTGKDGTQQCMVEAEQLPTVSKQDKKCLADTDAPASALPRPRLSKAMLNISYEVQYHLLVYTQGLLESACFDFAQASCPDILHKNAWDCPAAIELNLFIKELGQERPLGPHTPKTATQLLKGSFMSSICDIRHDAVHRHRLSSNDIDGMLENAVQFLNGICDNQRAEWLERLWRDVQKTLLQLDTEEKDVDAALEKKRKKIESRKVELNRLDEAALWNAELSRKSFRGSAALRIEHAIGIARSATGASRDRPPGVKGATALMIGHLLFLLYTLGNALWASVGSLVLCVLGTYDSSPIIVTASSWRSDLCRGCADRACMEVPRKFSWFSPDLPVDEHQPKKEKSQVRFIAGLVALQAQIRLGWERTTLRVYLARTARRSVREQSDCVPTNAMAGEPAADAGCGRNILPSTKPTAFVATARHRGANDPSEIKSWRLFLARMKEARTMAQAGVREGRPQPWTPLPSPAPGPRLGVARPIAHAPAKEPALTCSRVPRCPGPSKKQTSAGNSPLQLVLEARSFVSSKSQDRLMSWCEMRRNALQCAEAVHYIAGHRVTRQWFNIKAPVLASRTTRPEAWNASIGFMLTSTSHCGHGRRRRNTKKRLWGNGNWFLLVTSLRQSIRRCDESYNSEVMLETSVKTYRRTGGGFKSTKATAGCPKLLAGDGGQRRSTKNDSFSHTSNVSSRSSRVRGEGHKTYKLPSAGLEASALSKRLFDPAAYIDITGVDELQDHAPTFTPRIGLVNTLQLPTPTGSDSSPSSVENSVVSIELPPVNLSREQYLECADALCAPQGLSIPRQVPDGLADSRGATATDLDRRQEAYAALEALERLLQSVFAAVGQALGHESGFEHIVTLSTEQEAIMTAATQEKMHDAINNVIGLRCLHFVSLENLLRIMKLSEASMKRADGFEARADESWDDTAVESWIQRLSEVEMALKAAQTCTRILCGGRAEKQLYSESVINRCVEIFKSATEDIIIPSVELRKSESSANLFKVAQRHKNVSARVVVCCQKLFAVLTELATKIELSEAVINTLELTASKVVFVENACIERDSAVGVGVFDGFRSVAVDMLCQIFLIEPDRRQGIIDDILISLEKFPAVKQCHKELKLCGGYSIQPASGLIMRLVQASSNLVSTGSRSHAAFLRGVDGDGDLECDEMRAAKNGQAVEINLREEQAAQHHAATIEELEAVAEPLRAHASRTASYIINFMVKRAVSSTKTGDTPYRSLLDLFVEDLTTCLGSPDWPSAELILRLLMVMMMQLIEAPKTAAPAKNMALELLGTICAAISQLRSHVREMASEFRVTGAGDLSKCLSDLATQVLENNCQSEQIVAWSGPFRATLEYIQCQYAGNSHLTSAIPFVVADWTGKIHSAYNCVQEDNTEREQELGRLAYRLKTMVENKDWLRNDYTFMEVAESQARLAFSTIVLRSPLCELFSKILNILLSSMASDQATVRNKSLKSVTQVLETDPSVLDSDSIVVQLILDCSSDRSPQVRDSALILLGKCIAMRPRLEPSLIPRIIDRFQDATVIVRKRAMKLAGDIYLRNRNTGLRSAIANGLLRRVQDPDEGVCSLARQVIEQIWFAPFYANESTQASEAALTEHVALIIRTMKTGTVVGILDKTLRIVVSPSNRSLKSIFTVCSRLVDIMFGLIGNPESEDTSDPSCRDTLQALTIFAKANPGLFTLEQLRRLKPHLAAFTDRNELTTFRAATVICKRVLPRLPTVPSGFLTEVRLQLLKAMRGIRSRGALDDLIDCTSTVCELLKDSSPLANLVASCLLRIRELGGVPLDCKRLNHFCAYAITVGSIGRRCDLDRQLHIFRAKFPRWQFASVPRLIVDTLLPFALSPQSLKARRAAIEAIGLVCQSWPRNYLLAEVVTAFQQVFQDRSLVLENAILMSFKGFLMAEEQRSEAEVAAVATAGNGEGLTIMGGTGFDDVSSAITQLFFDDITRIALESQSEHAFLALEVLGSITRQGLTHPKDTGVTLITLETSTNRNIAEFAFMEHRSLHQKHETVLEREYAKAVQSVYIYQRDVVEDSHGATVDPFQSKLHLLMEVLKISKLKNRQRFLGKFCNLADFELSKIETTGEVPPQVDFARFIVENLAFFEYQTVGETQTVADTLGKIVTATGATVAQAIESEIFRLRVGSDEVSRPQGPIEPEPVSAMATGDPAMAGPLAVAELPVSALPIEPQRLRQLATASIVLLSLWEARVYLRKLYNISSNGHGTKAKVLARDLNKTPTMTQGVHEDKFRDAMASHMGGLQTGETMLKTCRLLVELMNVGGDLTVAHAHKGPSAPSGKQNDNRLEESRKRNASVTPNKHKEWARTTSRPRKRRRKSVAESSEGDPDGDWI</sequence>
<reference evidence="4 5" key="1">
    <citation type="journal article" date="2024" name="Microbiol. Resour. Announc.">
        <title>Genome annotations for the ascomycete fungi Trichoderma harzianum, Trichoderma aggressivum, and Purpureocillium lilacinum.</title>
        <authorList>
            <person name="Beijen E.P.W."/>
            <person name="Ohm R.A."/>
        </authorList>
    </citation>
    <scope>NUCLEOTIDE SEQUENCE [LARGE SCALE GENOMIC DNA]</scope>
    <source>
        <strain evidence="4 5">CBS 150709</strain>
    </source>
</reference>
<accession>A0ABR0BEV3</accession>
<feature type="region of interest" description="Disordered" evidence="2">
    <location>
        <begin position="924"/>
        <end position="959"/>
    </location>
</feature>
<organism evidence="4 5">
    <name type="scientific">Purpureocillium lilacinum</name>
    <name type="common">Paecilomyces lilacinus</name>
    <dbReference type="NCBI Taxonomy" id="33203"/>
    <lineage>
        <taxon>Eukaryota</taxon>
        <taxon>Fungi</taxon>
        <taxon>Dikarya</taxon>
        <taxon>Ascomycota</taxon>
        <taxon>Pezizomycotina</taxon>
        <taxon>Sordariomycetes</taxon>
        <taxon>Hypocreomycetidae</taxon>
        <taxon>Hypocreales</taxon>
        <taxon>Ophiocordycipitaceae</taxon>
        <taxon>Purpureocillium</taxon>
    </lineage>
</organism>
<gene>
    <name evidence="4" type="ORF">Purlil1_13143</name>
</gene>
<comment type="subcellular location">
    <subcellularLocation>
        <location evidence="1">Nucleus</location>
    </subcellularLocation>
</comment>
<keyword evidence="1" id="KW-0677">Repeat</keyword>
<feature type="region of interest" description="Disordered" evidence="2">
    <location>
        <begin position="756"/>
        <end position="775"/>
    </location>
</feature>
<dbReference type="InterPro" id="IPR011989">
    <property type="entry name" value="ARM-like"/>
</dbReference>
<keyword evidence="1" id="KW-0539">Nucleus</keyword>
<feature type="compositionally biased region" description="Low complexity" evidence="2">
    <location>
        <begin position="942"/>
        <end position="952"/>
    </location>
</feature>
<evidence type="ECO:0000259" key="3">
    <source>
        <dbReference type="Pfam" id="PF12830"/>
    </source>
</evidence>